<dbReference type="NCBIfam" id="NF007859">
    <property type="entry name" value="PRK10569.1"/>
    <property type="match status" value="1"/>
</dbReference>
<dbReference type="FunFam" id="3.40.190.10:FF:000050">
    <property type="entry name" value="Sulfonate ABC transporter substrate-binding protein"/>
    <property type="match status" value="1"/>
</dbReference>
<gene>
    <name evidence="9" type="ORF">CLF_113449</name>
</gene>
<dbReference type="InterPro" id="IPR015168">
    <property type="entry name" value="SsuA/THI5"/>
</dbReference>
<evidence type="ECO:0000256" key="2">
    <source>
        <dbReference type="ARBA" id="ARBA00022448"/>
    </source>
</evidence>
<evidence type="ECO:0000256" key="3">
    <source>
        <dbReference type="ARBA" id="ARBA00022630"/>
    </source>
</evidence>
<protein>
    <submittedName>
        <fullName evidence="9">FMN reductase</fullName>
    </submittedName>
</protein>
<dbReference type="SUPFAM" id="SSF52218">
    <property type="entry name" value="Flavoproteins"/>
    <property type="match status" value="1"/>
</dbReference>
<evidence type="ECO:0000256" key="5">
    <source>
        <dbReference type="ARBA" id="ARBA00022729"/>
    </source>
</evidence>
<dbReference type="GO" id="GO:0046306">
    <property type="term" value="P:alkanesulfonate catabolic process"/>
    <property type="evidence" value="ECO:0007669"/>
    <property type="project" value="InterPro"/>
</dbReference>
<evidence type="ECO:0000256" key="4">
    <source>
        <dbReference type="ARBA" id="ARBA00022643"/>
    </source>
</evidence>
<dbReference type="Pfam" id="PF03358">
    <property type="entry name" value="FMN_red"/>
    <property type="match status" value="1"/>
</dbReference>
<keyword evidence="5" id="KW-0732">Signal</keyword>
<dbReference type="Proteomes" id="UP000008909">
    <property type="component" value="Unassembled WGS sequence"/>
</dbReference>
<evidence type="ECO:0000313" key="10">
    <source>
        <dbReference type="Proteomes" id="UP000008909"/>
    </source>
</evidence>
<dbReference type="InterPro" id="IPR020048">
    <property type="entry name" value="NADPH-dep_FMN_reduc_SsuE"/>
</dbReference>
<evidence type="ECO:0000259" key="8">
    <source>
        <dbReference type="Pfam" id="PF09084"/>
    </source>
</evidence>
<evidence type="ECO:0000313" key="9">
    <source>
        <dbReference type="EMBL" id="GAA58014.1"/>
    </source>
</evidence>
<dbReference type="Gene3D" id="3.40.50.360">
    <property type="match status" value="1"/>
</dbReference>
<dbReference type="SUPFAM" id="SSF53850">
    <property type="entry name" value="Periplasmic binding protein-like II"/>
    <property type="match status" value="1"/>
</dbReference>
<dbReference type="GO" id="GO:0008752">
    <property type="term" value="F:FMN reductase [NAD(P)H] activity"/>
    <property type="evidence" value="ECO:0007669"/>
    <property type="project" value="InterPro"/>
</dbReference>
<dbReference type="NCBIfam" id="NF008588">
    <property type="entry name" value="PRK11553.1"/>
    <property type="match status" value="1"/>
</dbReference>
<dbReference type="InterPro" id="IPR005025">
    <property type="entry name" value="FMN_Rdtase-like_dom"/>
</dbReference>
<proteinExistence type="predicted"/>
<evidence type="ECO:0000256" key="1">
    <source>
        <dbReference type="ARBA" id="ARBA00004196"/>
    </source>
</evidence>
<keyword evidence="10" id="KW-1185">Reference proteome</keyword>
<evidence type="ECO:0000259" key="7">
    <source>
        <dbReference type="Pfam" id="PF03358"/>
    </source>
</evidence>
<dbReference type="GO" id="GO:0042626">
    <property type="term" value="F:ATPase-coupled transmembrane transporter activity"/>
    <property type="evidence" value="ECO:0007669"/>
    <property type="project" value="InterPro"/>
</dbReference>
<feature type="domain" description="SsuA/THI5-like" evidence="8">
    <location>
        <begin position="232"/>
        <end position="324"/>
    </location>
</feature>
<dbReference type="Gene3D" id="3.40.190.10">
    <property type="entry name" value="Periplasmic binding protein-like II"/>
    <property type="match status" value="2"/>
</dbReference>
<comment type="subcellular location">
    <subcellularLocation>
        <location evidence="1">Cell envelope</location>
    </subcellularLocation>
</comment>
<dbReference type="Pfam" id="PF09084">
    <property type="entry name" value="NMT1"/>
    <property type="match status" value="1"/>
</dbReference>
<keyword evidence="3" id="KW-0285">Flavoprotein</keyword>
<dbReference type="InterPro" id="IPR029039">
    <property type="entry name" value="Flavoprotein-like_sf"/>
</dbReference>
<dbReference type="FunFam" id="3.40.50.360:FF:000028">
    <property type="entry name" value="NAD(P)H-dependent FMN reductase"/>
    <property type="match status" value="1"/>
</dbReference>
<dbReference type="PANTHER" id="PTHR43408">
    <property type="entry name" value="FMN REDUCTASE (NADPH)"/>
    <property type="match status" value="1"/>
</dbReference>
<sequence>MRVITLAGSPRFPSRSSSLLEYAREKLNGLDVEVYHWNLQNFAPEDLLYARFDSPALKTFTEQLQQADGLIVATPVYKAAYSGALKTLLDLLPERALQGKVVLPLATGGTVAHLLAVDYALKPVLSALKAQEILHGVFADDSQVIDYHHRPQFTPNLQTRLDTALETFWQALHRRDVQVPDLLSLRESSPEALRIGYQKGSIGMVLAKSHQLLEKRYPESKISWVEFPAGPQMLEALNVGSIDLGSTGDIPPIFAQAAGADLVYVGVEPPKPKAEVILVAENSPIKTVADLKGHKVAFQKGSSSHNLLLRALRQAGLKFTDIQPTYLTPADARAAFQQ</sequence>
<feature type="domain" description="NADPH-dependent FMN reductase-like" evidence="7">
    <location>
        <begin position="1"/>
        <end position="141"/>
    </location>
</feature>
<reference key="2">
    <citation type="submission" date="2011-10" db="EMBL/GenBank/DDBJ databases">
        <title>The genome and transcriptome sequence of Clonorchis sinensis provide insights into the carcinogenic liver fluke.</title>
        <authorList>
            <person name="Wang X."/>
            <person name="Huang Y."/>
            <person name="Chen W."/>
            <person name="Liu H."/>
            <person name="Guo L."/>
            <person name="Chen Y."/>
            <person name="Luo F."/>
            <person name="Zhou W."/>
            <person name="Sun J."/>
            <person name="Mao Q."/>
            <person name="Liang P."/>
            <person name="Zhou C."/>
            <person name="Tian Y."/>
            <person name="Men J."/>
            <person name="Lv X."/>
            <person name="Huang L."/>
            <person name="Zhou J."/>
            <person name="Hu Y."/>
            <person name="Li R."/>
            <person name="Zhang F."/>
            <person name="Lei H."/>
            <person name="Li X."/>
            <person name="Hu X."/>
            <person name="Liang C."/>
            <person name="Xu J."/>
            <person name="Wu Z."/>
            <person name="Yu X."/>
        </authorList>
    </citation>
    <scope>NUCLEOTIDE SEQUENCE</scope>
    <source>
        <strain>Henan</strain>
    </source>
</reference>
<keyword evidence="6" id="KW-0560">Oxidoreductase</keyword>
<dbReference type="NCBIfam" id="TIGR03567">
    <property type="entry name" value="FMN_reduc_SsuE"/>
    <property type="match status" value="1"/>
</dbReference>
<dbReference type="EMBL" id="DF145268">
    <property type="protein sequence ID" value="GAA58014.1"/>
    <property type="molecule type" value="Genomic_DNA"/>
</dbReference>
<dbReference type="InterPro" id="IPR010067">
    <property type="entry name" value="ABC_SsuA_sub-bd"/>
</dbReference>
<dbReference type="NCBIfam" id="TIGR01728">
    <property type="entry name" value="SsuA_fam"/>
    <property type="match status" value="1"/>
</dbReference>
<dbReference type="InterPro" id="IPR051814">
    <property type="entry name" value="NAD(P)H-dep_FMN_reductase"/>
</dbReference>
<dbReference type="GO" id="GO:0016020">
    <property type="term" value="C:membrane"/>
    <property type="evidence" value="ECO:0007669"/>
    <property type="project" value="InterPro"/>
</dbReference>
<dbReference type="AlphaFoldDB" id="G7YYI5"/>
<feature type="non-terminal residue" evidence="9">
    <location>
        <position position="338"/>
    </location>
</feature>
<organism evidence="9 10">
    <name type="scientific">Clonorchis sinensis</name>
    <name type="common">Chinese liver fluke</name>
    <dbReference type="NCBI Taxonomy" id="79923"/>
    <lineage>
        <taxon>Eukaryota</taxon>
        <taxon>Metazoa</taxon>
        <taxon>Spiralia</taxon>
        <taxon>Lophotrochozoa</taxon>
        <taxon>Platyhelminthes</taxon>
        <taxon>Trematoda</taxon>
        <taxon>Digenea</taxon>
        <taxon>Opisthorchiida</taxon>
        <taxon>Opisthorchiata</taxon>
        <taxon>Opisthorchiidae</taxon>
        <taxon>Clonorchis</taxon>
    </lineage>
</organism>
<dbReference type="PANTHER" id="PTHR43408:SF1">
    <property type="entry name" value="FMN REDUCTASE (NADPH)"/>
    <property type="match status" value="1"/>
</dbReference>
<reference evidence="9" key="1">
    <citation type="journal article" date="2011" name="Genome Biol.">
        <title>The draft genome of the carcinogenic human liver fluke Clonorchis sinensis.</title>
        <authorList>
            <person name="Wang X."/>
            <person name="Chen W."/>
            <person name="Huang Y."/>
            <person name="Sun J."/>
            <person name="Men J."/>
            <person name="Liu H."/>
            <person name="Luo F."/>
            <person name="Guo L."/>
            <person name="Lv X."/>
            <person name="Deng C."/>
            <person name="Zhou C."/>
            <person name="Fan Y."/>
            <person name="Li X."/>
            <person name="Huang L."/>
            <person name="Hu Y."/>
            <person name="Liang C."/>
            <person name="Hu X."/>
            <person name="Xu J."/>
            <person name="Yu X."/>
        </authorList>
    </citation>
    <scope>NUCLEOTIDE SEQUENCE [LARGE SCALE GENOMIC DNA]</scope>
    <source>
        <strain evidence="9">Henan</strain>
    </source>
</reference>
<evidence type="ECO:0000256" key="6">
    <source>
        <dbReference type="ARBA" id="ARBA00023002"/>
    </source>
</evidence>
<name>G7YYI5_CLOSI</name>
<keyword evidence="4" id="KW-0288">FMN</keyword>
<keyword evidence="2" id="KW-0813">Transport</keyword>
<accession>G7YYI5</accession>